<dbReference type="CDD" id="cd05930">
    <property type="entry name" value="A_NRPS"/>
    <property type="match status" value="1"/>
</dbReference>
<dbReference type="NCBIfam" id="TIGR01733">
    <property type="entry name" value="AA-adenyl-dom"/>
    <property type="match status" value="1"/>
</dbReference>
<feature type="transmembrane region" description="Helical" evidence="9">
    <location>
        <begin position="1634"/>
        <end position="1651"/>
    </location>
</feature>
<evidence type="ECO:0000256" key="6">
    <source>
        <dbReference type="ARBA" id="ARBA00022989"/>
    </source>
</evidence>
<comment type="caution">
    <text evidence="12">The sequence shown here is derived from an EMBL/GenBank/DDBJ whole genome shotgun (WGS) entry which is preliminary data.</text>
</comment>
<dbReference type="Proteomes" id="UP001595891">
    <property type="component" value="Unassembled WGS sequence"/>
</dbReference>
<evidence type="ECO:0000256" key="7">
    <source>
        <dbReference type="ARBA" id="ARBA00023136"/>
    </source>
</evidence>
<feature type="region of interest" description="Disordered" evidence="8">
    <location>
        <begin position="1388"/>
        <end position="1448"/>
    </location>
</feature>
<feature type="domain" description="Carrier" evidence="10">
    <location>
        <begin position="1051"/>
        <end position="1122"/>
    </location>
</feature>
<proteinExistence type="predicted"/>
<dbReference type="CDD" id="cd06173">
    <property type="entry name" value="MFS_MefA_like"/>
    <property type="match status" value="1"/>
</dbReference>
<dbReference type="Gene3D" id="3.40.50.1820">
    <property type="entry name" value="alpha/beta hydrolase"/>
    <property type="match status" value="1"/>
</dbReference>
<dbReference type="InterPro" id="IPR020846">
    <property type="entry name" value="MFS_dom"/>
</dbReference>
<dbReference type="PROSITE" id="PS50850">
    <property type="entry name" value="MFS"/>
    <property type="match status" value="1"/>
</dbReference>
<dbReference type="InterPro" id="IPR045851">
    <property type="entry name" value="AMP-bd_C_sf"/>
</dbReference>
<feature type="transmembrane region" description="Helical" evidence="9">
    <location>
        <begin position="1538"/>
        <end position="1560"/>
    </location>
</feature>
<keyword evidence="5 9" id="KW-0812">Transmembrane</keyword>
<dbReference type="RefSeq" id="WP_262845639.1">
    <property type="nucleotide sequence ID" value="NZ_JANZYP010000041.1"/>
</dbReference>
<comment type="subcellular location">
    <subcellularLocation>
        <location evidence="2">Cell membrane</location>
        <topology evidence="2">Multi-pass membrane protein</topology>
    </subcellularLocation>
</comment>
<dbReference type="SUPFAM" id="SSF103473">
    <property type="entry name" value="MFS general substrate transporter"/>
    <property type="match status" value="1"/>
</dbReference>
<evidence type="ECO:0000256" key="5">
    <source>
        <dbReference type="ARBA" id="ARBA00022692"/>
    </source>
</evidence>
<protein>
    <submittedName>
        <fullName evidence="12">Amino acid adenylation domain-containing protein</fullName>
    </submittedName>
</protein>
<reference evidence="13" key="1">
    <citation type="journal article" date="2019" name="Int. J. Syst. Evol. Microbiol.">
        <title>The Global Catalogue of Microorganisms (GCM) 10K type strain sequencing project: providing services to taxonomists for standard genome sequencing and annotation.</title>
        <authorList>
            <consortium name="The Broad Institute Genomics Platform"/>
            <consortium name="The Broad Institute Genome Sequencing Center for Infectious Disease"/>
            <person name="Wu L."/>
            <person name="Ma J."/>
        </authorList>
    </citation>
    <scope>NUCLEOTIDE SEQUENCE [LARGE SCALE GENOMIC DNA]</scope>
    <source>
        <strain evidence="13">CCUG 49560</strain>
    </source>
</reference>
<dbReference type="Pfam" id="PF07690">
    <property type="entry name" value="MFS_1"/>
    <property type="match status" value="1"/>
</dbReference>
<feature type="region of interest" description="Disordered" evidence="8">
    <location>
        <begin position="1031"/>
        <end position="1052"/>
    </location>
</feature>
<organism evidence="12 13">
    <name type="scientific">Sphaerisporangium corydalis</name>
    <dbReference type="NCBI Taxonomy" id="1441875"/>
    <lineage>
        <taxon>Bacteria</taxon>
        <taxon>Bacillati</taxon>
        <taxon>Actinomycetota</taxon>
        <taxon>Actinomycetes</taxon>
        <taxon>Streptosporangiales</taxon>
        <taxon>Streptosporangiaceae</taxon>
        <taxon>Sphaerisporangium</taxon>
    </lineage>
</organism>
<dbReference type="Gene3D" id="3.40.50.980">
    <property type="match status" value="2"/>
</dbReference>
<evidence type="ECO:0000259" key="10">
    <source>
        <dbReference type="PROSITE" id="PS50075"/>
    </source>
</evidence>
<feature type="transmembrane region" description="Helical" evidence="9">
    <location>
        <begin position="1566"/>
        <end position="1587"/>
    </location>
</feature>
<feature type="region of interest" description="Disordered" evidence="8">
    <location>
        <begin position="956"/>
        <end position="989"/>
    </location>
</feature>
<dbReference type="InterPro" id="IPR029058">
    <property type="entry name" value="AB_hydrolase_fold"/>
</dbReference>
<dbReference type="InterPro" id="IPR036259">
    <property type="entry name" value="MFS_trans_sf"/>
</dbReference>
<dbReference type="Gene3D" id="1.20.1250.20">
    <property type="entry name" value="MFS general substrate transporter like domains"/>
    <property type="match status" value="1"/>
</dbReference>
<keyword evidence="6 9" id="KW-1133">Transmembrane helix</keyword>
<sequence length="1932" mass="205461">MDSMLADRLSRLSPEQRARLTRLTTPRPVAAAPIPLLDRSTGRLPMSFAQRRLYFLQNLEPDGSAYNVVEALRVRGPLDLAAMRGALSAVVDRHEVLRTKCAAGDPDPELVIATRSEVDAELTLRYADLGGGPDAAVSELFARLAETPFRLDEEFPLRVTLARLGDDDHALLFVAHHIATDAWSSRRLVREFFHAYTALAAGGAPAFEPLPVQYGDYAAWQRERLDEDHLRGHLGYWREQLADLPPILELPLDRPRPATRSDAGAEVRFTLDGALVRRLRTVAREASVTPFVLLLTAFGHVLHRHCATEDVVVGTPVAGRDRPEVEELLGCFVNTLVLRLDLSPVPTCRDLVQRVRECTLDAYEHQDLQFERLVAELAPERDLGANRLVQVMFNYHAATELAESVPGLSVTPVEVGGARARFDLSCALVETGDELRGTLTYAAELLSRGMVERLGAHLTEALEALLADLDAPLTSLPPVPSADTEAVRPGPAHVPEYDASASLLARFETHAARNPARPAVRCRDDVAGYGELNERANRLAGHLVAGGTVPGDLVALLFERSVDHVVAMLAAQKAGAAYVPLDPAAPAGHIAAVLAESGATVLLTHTEVDRAGLPAPDGVVVVDVDEIGAELAGRSPADLGRLPAGDEAMYVVFTSGSTGRPKGVVVEHGNFTNYITGILDRLEVPDGLSFALVSTLAADLGLTNLYGALATGGTVHVLPYEWAVDPDQLAGYFTRHPIDFLKLVPSHLQAVRDAGLLSAVVPARHLILAGEACPWDLVDAVHQVRPECAVWNNYGPTETTVAVLAHPVPAERGHRGGAAVPLGSAIANVQVRVVDRYLRPVPVGAAGELLITGASVARGYLSAGEPRGTGFVRDPFSDDPAARAYRSGDRGRLLPSGVFEFLGRLDRQAKIRGYRVEPGYIEAVLRGHPAIADVAVAVRHDGDGRARLVAYCVPGPNAVRPNEAGPNEAGSNGTGPDGTGPNEAGLADVPTDVPAEVRTPHDYAREKLPPYMVPAAFVELDRLPITPNGKLDWRALPEPGPRPAGDRPVTPPRDAADERLAAIWREVLGLPEVGIDDDFFALGGDSFTAMRLARRIGDGLRVAAVFQHPTIRELADLLGADGADGAAGAGGLLCRLPGRAPGATVTATVVAVPFGGGSAAAYGTLAKALPADFPLFAVELPGHDFGNADVPLEPSGVLAERCVAEIRASVEGPVIVYGHCLGAAMAFDIARRLSAEGGDVVGVVFGGAFPAPRLPGRIFELWARFLPSDRWRSDRLYRDTLRGIGGLTEELDPAEQAFVLRALRHDSRQAEQFYSDHCHAPGRERTLHALSVVGERDRLTEFHEERYREWDMLCAETEIEVIPDAGHFFLKHQAGELATILTRWYDRRRPSTDTGDPPARTGGTLAETGDPPAESQGTSAEADATSGEAGVTSTEAGGASTETGAYGGSGGVYGRPARSRVTPAPAPATGLWGFLLVTLGQLVSMLGTRALAFGLGVWVYLKTGSATQFSVILVCGLLPALLVLPFAGAAADRWNRRLVMIVGDLVAVLGSGLCLVLYAAGSLEVWHLYIATGLTSIAAAFQQPAYLAATAQLVPKRYLGRTNGITQALVALSQAGGPLLGGALILLIDLSGLLVVDLVTVVVSLLTLLAVRFPNTLFRRREESIWKEISNGVRYIARRPSFVAMIVYFLAFNLILGFAIALTPPMVLAFASPAALSVASTIGAVGGIIGGVAMALWGGFARRATGMVGFTLLTGAGMVVVGLIPSALFLAVGLAAIAASLALLNGHWQTMIQTKVGMELQGRILASNRMIANLTEPLGYLLAGQLADAVFEPAMRDGGWLSGSAGGVLGTGPGRGMALMIVILGVAQILLATYGLRWRTLRYMEDVLPDAIPGAVVTWDRDALQQEADRLLDAKPLTPARHPPETDRLLDA</sequence>
<keyword evidence="3" id="KW-0596">Phosphopantetheine</keyword>
<feature type="domain" description="Major facilitator superfamily (MFS) profile" evidence="11">
    <location>
        <begin position="1473"/>
        <end position="1880"/>
    </location>
</feature>
<dbReference type="InterPro" id="IPR020806">
    <property type="entry name" value="PKS_PP-bd"/>
</dbReference>
<dbReference type="EMBL" id="JBHSFN010000013">
    <property type="protein sequence ID" value="MFC4588788.1"/>
    <property type="molecule type" value="Genomic_DNA"/>
</dbReference>
<feature type="transmembrane region" description="Helical" evidence="9">
    <location>
        <begin position="1750"/>
        <end position="1783"/>
    </location>
</feature>
<dbReference type="PANTHER" id="PTHR45527:SF1">
    <property type="entry name" value="FATTY ACID SYNTHASE"/>
    <property type="match status" value="1"/>
</dbReference>
<feature type="transmembrane region" description="Helical" evidence="9">
    <location>
        <begin position="1714"/>
        <end position="1738"/>
    </location>
</feature>
<dbReference type="InterPro" id="IPR036736">
    <property type="entry name" value="ACP-like_sf"/>
</dbReference>
<dbReference type="InterPro" id="IPR023213">
    <property type="entry name" value="CAT-like_dom_sf"/>
</dbReference>
<name>A0ABV9EI12_9ACTN</name>
<dbReference type="Pfam" id="PF00975">
    <property type="entry name" value="Thioesterase"/>
    <property type="match status" value="1"/>
</dbReference>
<dbReference type="SMART" id="SM00823">
    <property type="entry name" value="PKS_PP"/>
    <property type="match status" value="1"/>
</dbReference>
<feature type="transmembrane region" description="Helical" evidence="9">
    <location>
        <begin position="1608"/>
        <end position="1628"/>
    </location>
</feature>
<dbReference type="CDD" id="cd19531">
    <property type="entry name" value="LCL_NRPS-like"/>
    <property type="match status" value="1"/>
</dbReference>
<dbReference type="InterPro" id="IPR001031">
    <property type="entry name" value="Thioesterase"/>
</dbReference>
<evidence type="ECO:0000256" key="1">
    <source>
        <dbReference type="ARBA" id="ARBA00001957"/>
    </source>
</evidence>
<dbReference type="Gene3D" id="2.30.38.10">
    <property type="entry name" value="Luciferase, Domain 3"/>
    <property type="match status" value="1"/>
</dbReference>
<dbReference type="Gene3D" id="3.30.559.30">
    <property type="entry name" value="Nonribosomal peptide synthetase, condensation domain"/>
    <property type="match status" value="1"/>
</dbReference>
<accession>A0ABV9EI12</accession>
<feature type="region of interest" description="Disordered" evidence="8">
    <location>
        <begin position="1912"/>
        <end position="1932"/>
    </location>
</feature>
<dbReference type="InterPro" id="IPR010071">
    <property type="entry name" value="AA_adenyl_dom"/>
</dbReference>
<feature type="transmembrane region" description="Helical" evidence="9">
    <location>
        <begin position="1682"/>
        <end position="1702"/>
    </location>
</feature>
<dbReference type="PROSITE" id="PS00455">
    <property type="entry name" value="AMP_BINDING"/>
    <property type="match status" value="1"/>
</dbReference>
<feature type="compositionally biased region" description="Low complexity" evidence="8">
    <location>
        <begin position="1432"/>
        <end position="1444"/>
    </location>
</feature>
<dbReference type="InterPro" id="IPR011701">
    <property type="entry name" value="MFS"/>
</dbReference>
<dbReference type="InterPro" id="IPR009081">
    <property type="entry name" value="PP-bd_ACP"/>
</dbReference>
<dbReference type="SUPFAM" id="SSF52777">
    <property type="entry name" value="CoA-dependent acyltransferases"/>
    <property type="match status" value="2"/>
</dbReference>
<evidence type="ECO:0000256" key="2">
    <source>
        <dbReference type="ARBA" id="ARBA00004651"/>
    </source>
</evidence>
<evidence type="ECO:0000313" key="12">
    <source>
        <dbReference type="EMBL" id="MFC4588788.1"/>
    </source>
</evidence>
<evidence type="ECO:0000259" key="11">
    <source>
        <dbReference type="PROSITE" id="PS50850"/>
    </source>
</evidence>
<dbReference type="SUPFAM" id="SSF53474">
    <property type="entry name" value="alpha/beta-Hydrolases"/>
    <property type="match status" value="1"/>
</dbReference>
<evidence type="ECO:0000256" key="8">
    <source>
        <dbReference type="SAM" id="MobiDB-lite"/>
    </source>
</evidence>
<evidence type="ECO:0000256" key="9">
    <source>
        <dbReference type="SAM" id="Phobius"/>
    </source>
</evidence>
<dbReference type="Gene3D" id="3.30.300.30">
    <property type="match status" value="1"/>
</dbReference>
<dbReference type="PANTHER" id="PTHR45527">
    <property type="entry name" value="NONRIBOSOMAL PEPTIDE SYNTHETASE"/>
    <property type="match status" value="1"/>
</dbReference>
<keyword evidence="7 9" id="KW-0472">Membrane</keyword>
<dbReference type="SMART" id="SM01294">
    <property type="entry name" value="PKS_PP_betabranch"/>
    <property type="match status" value="1"/>
</dbReference>
<dbReference type="Pfam" id="PF00668">
    <property type="entry name" value="Condensation"/>
    <property type="match status" value="1"/>
</dbReference>
<evidence type="ECO:0000256" key="4">
    <source>
        <dbReference type="ARBA" id="ARBA00022553"/>
    </source>
</evidence>
<feature type="transmembrane region" description="Helical" evidence="9">
    <location>
        <begin position="1509"/>
        <end position="1531"/>
    </location>
</feature>
<dbReference type="InterPro" id="IPR020845">
    <property type="entry name" value="AMP-binding_CS"/>
</dbReference>
<dbReference type="Pfam" id="PF00550">
    <property type="entry name" value="PP-binding"/>
    <property type="match status" value="1"/>
</dbReference>
<comment type="cofactor">
    <cofactor evidence="1">
        <name>pantetheine 4'-phosphate</name>
        <dbReference type="ChEBI" id="CHEBI:47942"/>
    </cofactor>
</comment>
<keyword evidence="13" id="KW-1185">Reference proteome</keyword>
<gene>
    <name evidence="12" type="ORF">ACFO8L_22050</name>
</gene>
<keyword evidence="4" id="KW-0597">Phosphoprotein</keyword>
<evidence type="ECO:0000313" key="13">
    <source>
        <dbReference type="Proteomes" id="UP001595891"/>
    </source>
</evidence>
<dbReference type="PROSITE" id="PS50075">
    <property type="entry name" value="CARRIER"/>
    <property type="match status" value="1"/>
</dbReference>
<dbReference type="Pfam" id="PF00501">
    <property type="entry name" value="AMP-binding"/>
    <property type="match status" value="1"/>
</dbReference>
<dbReference type="InterPro" id="IPR000873">
    <property type="entry name" value="AMP-dep_synth/lig_dom"/>
</dbReference>
<dbReference type="Gene3D" id="1.10.1200.10">
    <property type="entry name" value="ACP-like"/>
    <property type="match status" value="1"/>
</dbReference>
<feature type="transmembrane region" description="Helical" evidence="9">
    <location>
        <begin position="1857"/>
        <end position="1876"/>
    </location>
</feature>
<evidence type="ECO:0000256" key="3">
    <source>
        <dbReference type="ARBA" id="ARBA00022450"/>
    </source>
</evidence>
<dbReference type="InterPro" id="IPR001242">
    <property type="entry name" value="Condensation_dom"/>
</dbReference>
<dbReference type="Gene3D" id="3.30.559.10">
    <property type="entry name" value="Chloramphenicol acetyltransferase-like domain"/>
    <property type="match status" value="1"/>
</dbReference>
<feature type="compositionally biased region" description="Basic and acidic residues" evidence="8">
    <location>
        <begin position="1922"/>
        <end position="1932"/>
    </location>
</feature>
<dbReference type="SUPFAM" id="SSF56801">
    <property type="entry name" value="Acetyl-CoA synthetase-like"/>
    <property type="match status" value="1"/>
</dbReference>